<dbReference type="Pfam" id="PF00990">
    <property type="entry name" value="GGDEF"/>
    <property type="match status" value="1"/>
</dbReference>
<dbReference type="CDD" id="cd01949">
    <property type="entry name" value="GGDEF"/>
    <property type="match status" value="1"/>
</dbReference>
<dbReference type="SUPFAM" id="SSF55785">
    <property type="entry name" value="PYP-like sensor domain (PAS domain)"/>
    <property type="match status" value="1"/>
</dbReference>
<dbReference type="InterPro" id="IPR029787">
    <property type="entry name" value="Nucleotide_cyclase"/>
</dbReference>
<dbReference type="InterPro" id="IPR052163">
    <property type="entry name" value="DGC-Regulatory_Protein"/>
</dbReference>
<dbReference type="InterPro" id="IPR043128">
    <property type="entry name" value="Rev_trsase/Diguanyl_cyclase"/>
</dbReference>
<dbReference type="NCBIfam" id="TIGR00254">
    <property type="entry name" value="GGDEF"/>
    <property type="match status" value="1"/>
</dbReference>
<dbReference type="Proteomes" id="UP000198356">
    <property type="component" value="Unassembled WGS sequence"/>
</dbReference>
<dbReference type="AlphaFoldDB" id="A0A239EHA1"/>
<keyword evidence="3" id="KW-1185">Reference proteome</keyword>
<evidence type="ECO:0000313" key="3">
    <source>
        <dbReference type="Proteomes" id="UP000198356"/>
    </source>
</evidence>
<dbReference type="Pfam" id="PF00989">
    <property type="entry name" value="PAS"/>
    <property type="match status" value="1"/>
</dbReference>
<dbReference type="Gene3D" id="3.30.70.270">
    <property type="match status" value="1"/>
</dbReference>
<reference evidence="2 3" key="1">
    <citation type="submission" date="2017-06" db="EMBL/GenBank/DDBJ databases">
        <authorList>
            <person name="Kim H.J."/>
            <person name="Triplett B.A."/>
        </authorList>
    </citation>
    <scope>NUCLEOTIDE SEQUENCE [LARGE SCALE GENOMIC DNA]</scope>
    <source>
        <strain evidence="2 3">DSM 18704</strain>
    </source>
</reference>
<dbReference type="InterPro" id="IPR013767">
    <property type="entry name" value="PAS_fold"/>
</dbReference>
<protein>
    <submittedName>
        <fullName evidence="2">Ammonium transporter, Amt family</fullName>
    </submittedName>
</protein>
<organism evidence="2 3">
    <name type="scientific">Granulicella rosea</name>
    <dbReference type="NCBI Taxonomy" id="474952"/>
    <lineage>
        <taxon>Bacteria</taxon>
        <taxon>Pseudomonadati</taxon>
        <taxon>Acidobacteriota</taxon>
        <taxon>Terriglobia</taxon>
        <taxon>Terriglobales</taxon>
        <taxon>Acidobacteriaceae</taxon>
        <taxon>Granulicella</taxon>
    </lineage>
</organism>
<dbReference type="EMBL" id="FZOU01000001">
    <property type="protein sequence ID" value="SNS43811.1"/>
    <property type="molecule type" value="Genomic_DNA"/>
</dbReference>
<evidence type="ECO:0000259" key="1">
    <source>
        <dbReference type="PROSITE" id="PS50887"/>
    </source>
</evidence>
<dbReference type="InterPro" id="IPR000160">
    <property type="entry name" value="GGDEF_dom"/>
</dbReference>
<proteinExistence type="predicted"/>
<dbReference type="SUPFAM" id="SSF55073">
    <property type="entry name" value="Nucleotide cyclase"/>
    <property type="match status" value="1"/>
</dbReference>
<evidence type="ECO:0000313" key="2">
    <source>
        <dbReference type="EMBL" id="SNS43811.1"/>
    </source>
</evidence>
<dbReference type="InterPro" id="IPR035965">
    <property type="entry name" value="PAS-like_dom_sf"/>
</dbReference>
<dbReference type="OrthoDB" id="9759607at2"/>
<accession>A0A239EHA1</accession>
<dbReference type="Gene3D" id="3.30.450.20">
    <property type="entry name" value="PAS domain"/>
    <property type="match status" value="1"/>
</dbReference>
<feature type="domain" description="GGDEF" evidence="1">
    <location>
        <begin position="292"/>
        <end position="434"/>
    </location>
</feature>
<dbReference type="CDD" id="cd00130">
    <property type="entry name" value="PAS"/>
    <property type="match status" value="1"/>
</dbReference>
<dbReference type="InterPro" id="IPR000014">
    <property type="entry name" value="PAS"/>
</dbReference>
<dbReference type="NCBIfam" id="TIGR00229">
    <property type="entry name" value="sensory_box"/>
    <property type="match status" value="1"/>
</dbReference>
<sequence length="438" mass="48220">MEQQSQAIAVDETAFDLVRSDELPDEISGFGLMFDLLPCMAFAERDGQIVAWNTLAKRMLSLSGARPVTLEDLFAEPVELPADGARERFEGALMRRNGPPLPVNCAVKAAALDGRRCRLILAMEDPAARDHAAENEGRLLKELLEAAPEAAVIVNGTRVRYVNRHFVELFGYSAAGCAGQDLADLLIPDGLRHEIEVIEHQLLVEGRASIESSRQASSGELIDVSVMVSPVRLGGETRALLVTYRDIREQKRQEERLRFTALHDVLTGLANRALFLDRLELTMSRMRRRPDRNFSIFFIDLDGFKLVNDTYGHASGDALLLVIAERLRRCLRPQDTIARFGGDEFALLLDEIDDAGGIATVGAVAERIQCEIGMPIPLASLAGDRAVEAQVTASIGIIVGDLHYRSAEEMMRDADRAMYDAKTAGKARHTIFTAHTVS</sequence>
<dbReference type="SMART" id="SM00267">
    <property type="entry name" value="GGDEF"/>
    <property type="match status" value="1"/>
</dbReference>
<dbReference type="PROSITE" id="PS50887">
    <property type="entry name" value="GGDEF"/>
    <property type="match status" value="1"/>
</dbReference>
<name>A0A239EHA1_9BACT</name>
<dbReference type="SMART" id="SM00091">
    <property type="entry name" value="PAS"/>
    <property type="match status" value="1"/>
</dbReference>
<gene>
    <name evidence="2" type="ORF">SAMN05421770_101971</name>
</gene>
<dbReference type="GO" id="GO:0006355">
    <property type="term" value="P:regulation of DNA-templated transcription"/>
    <property type="evidence" value="ECO:0007669"/>
    <property type="project" value="InterPro"/>
</dbReference>
<dbReference type="PANTHER" id="PTHR46663:SF3">
    <property type="entry name" value="SLL0267 PROTEIN"/>
    <property type="match status" value="1"/>
</dbReference>
<dbReference type="PANTHER" id="PTHR46663">
    <property type="entry name" value="DIGUANYLATE CYCLASE DGCT-RELATED"/>
    <property type="match status" value="1"/>
</dbReference>
<dbReference type="RefSeq" id="WP_089407222.1">
    <property type="nucleotide sequence ID" value="NZ_FZOU01000001.1"/>
</dbReference>